<keyword evidence="4" id="KW-1185">Reference proteome</keyword>
<gene>
    <name evidence="3" type="ORF">PFISCL1PPCAC_27179</name>
</gene>
<dbReference type="InterPro" id="IPR011333">
    <property type="entry name" value="SKP1/BTB/POZ_sf"/>
</dbReference>
<dbReference type="PROSITE" id="PS50144">
    <property type="entry name" value="MATH"/>
    <property type="match status" value="1"/>
</dbReference>
<dbReference type="InterPro" id="IPR008974">
    <property type="entry name" value="TRAF-like"/>
</dbReference>
<protein>
    <recommendedName>
        <fullName evidence="5">BTB domain-containing protein</fullName>
    </recommendedName>
</protein>
<evidence type="ECO:0000313" key="4">
    <source>
        <dbReference type="Proteomes" id="UP001432322"/>
    </source>
</evidence>
<evidence type="ECO:0000259" key="2">
    <source>
        <dbReference type="PROSITE" id="PS50144"/>
    </source>
</evidence>
<evidence type="ECO:0008006" key="5">
    <source>
        <dbReference type="Google" id="ProtNLM"/>
    </source>
</evidence>
<dbReference type="AlphaFoldDB" id="A0AAV5WXX2"/>
<dbReference type="InterPro" id="IPR000210">
    <property type="entry name" value="BTB/POZ_dom"/>
</dbReference>
<evidence type="ECO:0000313" key="3">
    <source>
        <dbReference type="EMBL" id="GMT35882.1"/>
    </source>
</evidence>
<accession>A0AAV5WXX2</accession>
<dbReference type="CDD" id="cd00121">
    <property type="entry name" value="MATH"/>
    <property type="match status" value="1"/>
</dbReference>
<proteinExistence type="predicted"/>
<dbReference type="Pfam" id="PF22486">
    <property type="entry name" value="MATH_2"/>
    <property type="match status" value="1"/>
</dbReference>
<comment type="caution">
    <text evidence="3">The sequence shown here is derived from an EMBL/GenBank/DDBJ whole genome shotgun (WGS) entry which is preliminary data.</text>
</comment>
<feature type="non-terminal residue" evidence="3">
    <location>
        <position position="1"/>
    </location>
</feature>
<dbReference type="SMART" id="SM00225">
    <property type="entry name" value="BTB"/>
    <property type="match status" value="1"/>
</dbReference>
<dbReference type="Gene3D" id="2.60.210.10">
    <property type="entry name" value="Apoptosis, Tumor Necrosis Factor Receptor Associated Protein 2, Chain A"/>
    <property type="match status" value="1"/>
</dbReference>
<dbReference type="PROSITE" id="PS50097">
    <property type="entry name" value="BTB"/>
    <property type="match status" value="1"/>
</dbReference>
<sequence>IQDLDMTGKRKREAPTPVDVLLRGISEEPARNVIPQGRLIRRREPDQINEIIKWEVDGISGLNDIGKNSPTVVVQGINWYIRVRTENTDRTNNQNQFSLYIYCDEKTNTEVWHADVISTIRIVNRRDRTKDLNEKFSYRFMLNQTNSGYASLITMDKLLRQDEGFILHDKVKIEATITIISTRGLRATPPLYDFTTPGATVSDGILVVGGNKLYISKQYLGLHSPVFEAMFYRGFKESRQEEVELEEVEYDEFLELLHVLYPSEKPVNATTCANLLKLADRFEIKSVLRRVEQYLGDCNDMQLSTRLKFADQYNLFDAQHKCLQQLKTIPDVNTVKNQKDFIMLSDTMRLFIAEKQITLMSKK</sequence>
<evidence type="ECO:0000259" key="1">
    <source>
        <dbReference type="PROSITE" id="PS50097"/>
    </source>
</evidence>
<dbReference type="EMBL" id="BTSY01000007">
    <property type="protein sequence ID" value="GMT35882.1"/>
    <property type="molecule type" value="Genomic_DNA"/>
</dbReference>
<reference evidence="3" key="1">
    <citation type="submission" date="2023-10" db="EMBL/GenBank/DDBJ databases">
        <title>Genome assembly of Pristionchus species.</title>
        <authorList>
            <person name="Yoshida K."/>
            <person name="Sommer R.J."/>
        </authorList>
    </citation>
    <scope>NUCLEOTIDE SEQUENCE</scope>
    <source>
        <strain evidence="3">RS5133</strain>
    </source>
</reference>
<dbReference type="Proteomes" id="UP001432322">
    <property type="component" value="Unassembled WGS sequence"/>
</dbReference>
<dbReference type="PANTHER" id="PTHR47022">
    <property type="entry name" value="BTB AND MATH DOMAIN-CONTAINING PROTEIN 36-RELATED"/>
    <property type="match status" value="1"/>
</dbReference>
<dbReference type="Pfam" id="PF00651">
    <property type="entry name" value="BTB"/>
    <property type="match status" value="1"/>
</dbReference>
<name>A0AAV5WXX2_9BILA</name>
<organism evidence="3 4">
    <name type="scientific">Pristionchus fissidentatus</name>
    <dbReference type="NCBI Taxonomy" id="1538716"/>
    <lineage>
        <taxon>Eukaryota</taxon>
        <taxon>Metazoa</taxon>
        <taxon>Ecdysozoa</taxon>
        <taxon>Nematoda</taxon>
        <taxon>Chromadorea</taxon>
        <taxon>Rhabditida</taxon>
        <taxon>Rhabditina</taxon>
        <taxon>Diplogasteromorpha</taxon>
        <taxon>Diplogasteroidea</taxon>
        <taxon>Neodiplogasteridae</taxon>
        <taxon>Pristionchus</taxon>
    </lineage>
</organism>
<feature type="domain" description="BTB" evidence="1">
    <location>
        <begin position="202"/>
        <end position="269"/>
    </location>
</feature>
<dbReference type="Gene3D" id="3.30.710.10">
    <property type="entry name" value="Potassium Channel Kv1.1, Chain A"/>
    <property type="match status" value="1"/>
</dbReference>
<dbReference type="SUPFAM" id="SSF54695">
    <property type="entry name" value="POZ domain"/>
    <property type="match status" value="1"/>
</dbReference>
<dbReference type="SUPFAM" id="SSF49599">
    <property type="entry name" value="TRAF domain-like"/>
    <property type="match status" value="1"/>
</dbReference>
<dbReference type="InterPro" id="IPR002083">
    <property type="entry name" value="MATH/TRAF_dom"/>
</dbReference>
<feature type="domain" description="MATH" evidence="2">
    <location>
        <begin position="49"/>
        <end position="177"/>
    </location>
</feature>
<dbReference type="PANTHER" id="PTHR47022:SF1">
    <property type="entry name" value="BTB AND MATH DOMAIN-CONTAINING PROTEIN 36-RELATED"/>
    <property type="match status" value="1"/>
</dbReference>